<reference evidence="1 2" key="1">
    <citation type="submission" date="2019-10" db="EMBL/GenBank/DDBJ databases">
        <authorList>
            <person name="Palmer J.M."/>
        </authorList>
    </citation>
    <scope>NUCLEOTIDE SEQUENCE [LARGE SCALE GENOMIC DNA]</scope>
    <source>
        <strain evidence="1 2">TWF694</strain>
    </source>
</reference>
<evidence type="ECO:0000313" key="1">
    <source>
        <dbReference type="EMBL" id="KAK6525090.1"/>
    </source>
</evidence>
<dbReference type="Proteomes" id="UP001365542">
    <property type="component" value="Unassembled WGS sequence"/>
</dbReference>
<dbReference type="AlphaFoldDB" id="A0AAV9WSN9"/>
<organism evidence="1 2">
    <name type="scientific">Orbilia ellipsospora</name>
    <dbReference type="NCBI Taxonomy" id="2528407"/>
    <lineage>
        <taxon>Eukaryota</taxon>
        <taxon>Fungi</taxon>
        <taxon>Dikarya</taxon>
        <taxon>Ascomycota</taxon>
        <taxon>Pezizomycotina</taxon>
        <taxon>Orbiliomycetes</taxon>
        <taxon>Orbiliales</taxon>
        <taxon>Orbiliaceae</taxon>
        <taxon>Orbilia</taxon>
    </lineage>
</organism>
<name>A0AAV9WSN9_9PEZI</name>
<evidence type="ECO:0000313" key="2">
    <source>
        <dbReference type="Proteomes" id="UP001365542"/>
    </source>
</evidence>
<keyword evidence="2" id="KW-1185">Reference proteome</keyword>
<protein>
    <submittedName>
        <fullName evidence="1">Uncharacterized protein</fullName>
    </submittedName>
</protein>
<gene>
    <name evidence="1" type="ORF">TWF694_005238</name>
</gene>
<comment type="caution">
    <text evidence="1">The sequence shown here is derived from an EMBL/GenBank/DDBJ whole genome shotgun (WGS) entry which is preliminary data.</text>
</comment>
<sequence>MESKSSSNTITVMGGDWLNPIYTKEDKKEFYAKLRPYKLGKDGSDPTTSNLPDDQIKFSMMRLPQFIREAMSSEYKITKGYLRNAWLWGMGYVLRERWADPRISALGATFILEVIGNRGTFDMWRQEMLDALEAADDAADGPVRAVCRRAVLEYVDVRSYRRIIGEGNRPVCHFPGDALRTMSIGGGWSGTISEVCEVAFPGALTGFEPGNMLENFAAFANAMASIPRDQREGTTNNSVITIYSEPENDLNADLNQLCNYIDTIEGAELSMLGHIILTNDNHSRYIMLSVFLSAARLGNISLKGLNFRDQWLSNAVKVASKMAVPSGSLKLPPVGRDQQIKSEVDQLWDYIGVADEDQTETSTETAQLVFNRFLQRNCMEIAWRRADPTVMWGICVGYFRAMSAIDGIADYIMQADTFKHIRARSDDRETQWLEEIYGSAPKQGRPM</sequence>
<dbReference type="EMBL" id="JAVHJO010000017">
    <property type="protein sequence ID" value="KAK6525090.1"/>
    <property type="molecule type" value="Genomic_DNA"/>
</dbReference>
<proteinExistence type="predicted"/>
<accession>A0AAV9WSN9</accession>